<keyword evidence="2" id="KW-1185">Reference proteome</keyword>
<evidence type="ECO:0000313" key="2">
    <source>
        <dbReference type="Proteomes" id="UP000682782"/>
    </source>
</evidence>
<dbReference type="EMBL" id="CP068393">
    <property type="protein sequence ID" value="QUC65975.1"/>
    <property type="molecule type" value="Genomic_DNA"/>
</dbReference>
<dbReference type="EC" id="6.1.1.5" evidence="1"/>
<organism evidence="1 2">
    <name type="scientific">Aristaeella hokkaidonensis</name>
    <dbReference type="NCBI Taxonomy" id="3046382"/>
    <lineage>
        <taxon>Bacteria</taxon>
        <taxon>Bacillati</taxon>
        <taxon>Bacillota</taxon>
        <taxon>Clostridia</taxon>
        <taxon>Eubacteriales</taxon>
        <taxon>Aristaeellaceae</taxon>
        <taxon>Aristaeella</taxon>
    </lineage>
</organism>
<gene>
    <name evidence="1" type="ORF">JYE49_08810</name>
</gene>
<reference evidence="1" key="1">
    <citation type="submission" date="2021-01" db="EMBL/GenBank/DDBJ databases">
        <title>Complete genome sequence of Clostridiales bacterium R-7.</title>
        <authorList>
            <person name="Mahoney-Kurpe S.C."/>
            <person name="Palevich N."/>
            <person name="Koike S."/>
            <person name="Moon C.D."/>
            <person name="Attwood G.T."/>
        </authorList>
    </citation>
    <scope>NUCLEOTIDE SEQUENCE</scope>
    <source>
        <strain evidence="1">R-7</strain>
    </source>
</reference>
<protein>
    <submittedName>
        <fullName evidence="1">Isoleucine--tRNA ligase</fullName>
        <ecNumber evidence="1">6.1.1.5</ecNumber>
    </submittedName>
</protein>
<name>A0AC61MUK0_9FIRM</name>
<sequence length="1041" mass="118910">MYTKVATDMNFVSREQAIAKMWNEKDIIRKSYHHRDGSERFTFFDGPPTANGKPHIGHIETRVIKDLIPRYQTMKGKSVLRKAGWDTHGLPVELEVEKALGLDGKPQIEKYGIEPFIGECKKSVWKYLHEWEKMSEKVGYWVDMEHPYITYENYYIESEWWSLKQIHEKGLLYQGHKIVPYCPRCGTALSSHEVAQGYKNVKETSAFVRFAVKGEENTYLLAWTTTPWTLPSNLALCVNPRDTYCKFTAPDGKKYIMAKALTEKVFEGQELAFEAEFTGTDLKGTEYEPLYRFVEPDKKAWFVVCDDYVTMEDGTGIVHIAPAFGEDDNRVCRENNVPFVNLVDTQGKFIAETTWAGTFVKDADPLILQDLKDRGLLFAAVPFAHDYPFCWRCDTPLLYYARPTWFIKMTALRDNLVRNNRTINWMPDNIKEGRMGNFLENVIDWGLSRERYWGTPLPVWKCEEGHLHVIGSIKELREMAINDPGPDIELHRPFIDAVTIRCPECGKEMHRVKEVIDCWYDSGSMPFAQWHYPFEHKEEFEANFPADFISEAIDQTRGWFYTLEAISTLLFDRAPFKNCIVLGHVQDAEGRKMSKHLGNVVDPFVMLDKFGADALRWYFYTTSAPWLPSRFSEEAVQEGQRKFLATLQNTYAFFAMYAQIDGFDPVAHPLEKTELTLMDRWILSKLNTLIDQVDDDLANYRVTESANKLAAFVDELSNWYVRRGRERFWGKGMGGDKEAAFATLYHVLVTLSKLCAPFIPFLAEEIYQNLVVNNVPGAPESVHLCDFPVADKAAVNADIEEQMDALVEAIQLGRACRNTANLKVRQPVQKLYVKGAKFEKAYQELCEDELNVKEVIFTDDARAFTTYLLKPQMRTLGPKYGKLLGKIGQHLGQMDGNDVVDAFARGEEVSFMIDDTEVKLNKDDVLTTPMNKPGFIAAEDRGVTVVLDTNLNDELIREGYAREVISKVQTMRKDAGFEVTDRISLYYEGDDELAAALEAYAEMIGRTTLATSMARGTAPEGSVSQKWDINGKKAELGIAKA</sequence>
<keyword evidence="1" id="KW-0436">Ligase</keyword>
<accession>A0AC61MUK0</accession>
<proteinExistence type="predicted"/>
<evidence type="ECO:0000313" key="1">
    <source>
        <dbReference type="EMBL" id="QUC65975.1"/>
    </source>
</evidence>
<dbReference type="Proteomes" id="UP000682782">
    <property type="component" value="Chromosome"/>
</dbReference>